<keyword evidence="1" id="KW-0614">Plasmid</keyword>
<keyword evidence="2" id="KW-1185">Reference proteome</keyword>
<evidence type="ECO:0000313" key="2">
    <source>
        <dbReference type="Proteomes" id="UP000282195"/>
    </source>
</evidence>
<dbReference type="AlphaFoldDB" id="A0A387G020"/>
<organism evidence="1 2">
    <name type="scientific">Rhizobium jaguaris</name>
    <dbReference type="NCBI Taxonomy" id="1312183"/>
    <lineage>
        <taxon>Bacteria</taxon>
        <taxon>Pseudomonadati</taxon>
        <taxon>Pseudomonadota</taxon>
        <taxon>Alphaproteobacteria</taxon>
        <taxon>Hyphomicrobiales</taxon>
        <taxon>Rhizobiaceae</taxon>
        <taxon>Rhizobium/Agrobacterium group</taxon>
        <taxon>Rhizobium</taxon>
    </lineage>
</organism>
<gene>
    <name evidence="1" type="ORF">CCGE525_34220</name>
</gene>
<dbReference type="EMBL" id="CP032696">
    <property type="protein sequence ID" value="AYG63903.1"/>
    <property type="molecule type" value="Genomic_DNA"/>
</dbReference>
<dbReference type="KEGG" id="rjg:CCGE525_34220"/>
<dbReference type="Proteomes" id="UP000282195">
    <property type="component" value="Plasmid pRCCGE525b"/>
</dbReference>
<proteinExistence type="predicted"/>
<name>A0A387G020_9HYPH</name>
<evidence type="ECO:0000313" key="1">
    <source>
        <dbReference type="EMBL" id="AYG63903.1"/>
    </source>
</evidence>
<protein>
    <submittedName>
        <fullName evidence="1">Uncharacterized protein</fullName>
    </submittedName>
</protein>
<accession>A0A387G020</accession>
<geneLocation type="plasmid" evidence="2">
    <name>prccge525b</name>
</geneLocation>
<reference evidence="1 2" key="1">
    <citation type="submission" date="2018-10" db="EMBL/GenBank/DDBJ databases">
        <title>Rhizobium etli, R. leguminosarum and a new Rhizobium genospecies from Phaseolus dumosus.</title>
        <authorList>
            <person name="Ramirez-Puebla S.T."/>
            <person name="Rogel-Hernandez M.A."/>
            <person name="Guerrero G."/>
            <person name="Ormeno-Orrillo E."/>
            <person name="Martinez-Romero J.C."/>
            <person name="Negrete-Yankelevich S."/>
            <person name="Martinez-Romero E."/>
        </authorList>
    </citation>
    <scope>NUCLEOTIDE SEQUENCE [LARGE SCALE GENOMIC DNA]</scope>
    <source>
        <strain evidence="1 2">CCGE525</strain>
        <plasmid evidence="2">prccge525b</plasmid>
    </source>
</reference>
<sequence length="61" mass="7013">MLSHQLLRAILKAIFRADDKKFDANTKLERSVLIHLGWDRLDLQQLVLGFQADVRARPLSA</sequence>